<dbReference type="PRINTS" id="PR00710">
    <property type="entry name" value="NATPEPTIDES"/>
</dbReference>
<evidence type="ECO:0000256" key="8">
    <source>
        <dbReference type="RuleBase" id="RU003686"/>
    </source>
</evidence>
<keyword evidence="5" id="KW-0372">Hormone</keyword>
<reference evidence="11" key="2">
    <citation type="submission" date="2025-09" db="UniProtKB">
        <authorList>
            <consortium name="Ensembl"/>
        </authorList>
    </citation>
    <scope>IDENTIFICATION</scope>
</reference>
<dbReference type="GO" id="GO:0051427">
    <property type="term" value="F:hormone receptor binding"/>
    <property type="evidence" value="ECO:0007669"/>
    <property type="project" value="TreeGrafter"/>
</dbReference>
<dbReference type="GO" id="GO:0005737">
    <property type="term" value="C:cytoplasm"/>
    <property type="evidence" value="ECO:0007669"/>
    <property type="project" value="TreeGrafter"/>
</dbReference>
<evidence type="ECO:0000256" key="9">
    <source>
        <dbReference type="SAM" id="MobiDB-lite"/>
    </source>
</evidence>
<protein>
    <recommendedName>
        <fullName evidence="3">Natriuretic peptides A</fullName>
    </recommendedName>
</protein>
<evidence type="ECO:0000256" key="10">
    <source>
        <dbReference type="SAM" id="SignalP"/>
    </source>
</evidence>
<keyword evidence="10" id="KW-0732">Signal</keyword>
<keyword evidence="12" id="KW-1185">Reference proteome</keyword>
<dbReference type="PROSITE" id="PS00263">
    <property type="entry name" value="NATRIURETIC_PEPTIDE"/>
    <property type="match status" value="1"/>
</dbReference>
<dbReference type="GO" id="GO:0007218">
    <property type="term" value="P:neuropeptide signaling pathway"/>
    <property type="evidence" value="ECO:0007669"/>
    <property type="project" value="TreeGrafter"/>
</dbReference>
<dbReference type="GO" id="GO:0005179">
    <property type="term" value="F:hormone activity"/>
    <property type="evidence" value="ECO:0007669"/>
    <property type="project" value="UniProtKB-KW"/>
</dbReference>
<feature type="signal peptide" evidence="10">
    <location>
        <begin position="1"/>
        <end position="23"/>
    </location>
</feature>
<comment type="similarity">
    <text evidence="2 8">Belongs to the natriuretic peptide family.</text>
</comment>
<dbReference type="InterPro" id="IPR050787">
    <property type="entry name" value="Natriuretic_peptide"/>
</dbReference>
<proteinExistence type="inferred from homology"/>
<reference evidence="11" key="1">
    <citation type="submission" date="2025-08" db="UniProtKB">
        <authorList>
            <consortium name="Ensembl"/>
        </authorList>
    </citation>
    <scope>IDENTIFICATION</scope>
</reference>
<dbReference type="GeneTree" id="ENSGT00940000154513"/>
<keyword evidence="7" id="KW-1015">Disulfide bond</keyword>
<dbReference type="GO" id="GO:0019934">
    <property type="term" value="P:cGMP-mediated signaling"/>
    <property type="evidence" value="ECO:0007669"/>
    <property type="project" value="TreeGrafter"/>
</dbReference>
<feature type="chain" id="PRO_5034275738" description="Natriuretic peptides A" evidence="10">
    <location>
        <begin position="24"/>
        <end position="145"/>
    </location>
</feature>
<dbReference type="GO" id="GO:0006182">
    <property type="term" value="P:cGMP biosynthetic process"/>
    <property type="evidence" value="ECO:0007669"/>
    <property type="project" value="TreeGrafter"/>
</dbReference>
<dbReference type="InterPro" id="IPR030480">
    <property type="entry name" value="Natr_peptide_CS"/>
</dbReference>
<dbReference type="SMART" id="SM00183">
    <property type="entry name" value="NAT_PEP"/>
    <property type="match status" value="1"/>
</dbReference>
<evidence type="ECO:0000313" key="11">
    <source>
        <dbReference type="Ensembl" id="ENSLLEP00000038689.1"/>
    </source>
</evidence>
<evidence type="ECO:0000256" key="1">
    <source>
        <dbReference type="ARBA" id="ARBA00004613"/>
    </source>
</evidence>
<feature type="region of interest" description="Disordered" evidence="9">
    <location>
        <begin position="73"/>
        <end position="97"/>
    </location>
</feature>
<dbReference type="Proteomes" id="UP000694569">
    <property type="component" value="Unplaced"/>
</dbReference>
<dbReference type="PANTHER" id="PTHR14066">
    <property type="entry name" value="ATRIAL NATRIURETIC FACTOR PRECURSOR"/>
    <property type="match status" value="1"/>
</dbReference>
<dbReference type="GO" id="GO:0097746">
    <property type="term" value="P:blood vessel diameter maintenance"/>
    <property type="evidence" value="ECO:0007669"/>
    <property type="project" value="UniProtKB-KW"/>
</dbReference>
<evidence type="ECO:0000256" key="3">
    <source>
        <dbReference type="ARBA" id="ARBA00020078"/>
    </source>
</evidence>
<dbReference type="PANTHER" id="PTHR14066:SF2">
    <property type="entry name" value="NATRIURETIC PEPTIDES A"/>
    <property type="match status" value="1"/>
</dbReference>
<name>A0A8C5WHL6_9ANUR</name>
<sequence>MGALFVQCITFGFLLLAIMESRGSPAYGSILSSDLSDLKDIISRLEDKLPMEEAEAPSQDLFAQNYDVGESSNSASSWAGEAARPQTDLTYSKGSWGPPDKLSPLKSKLRELFNAPRSFRKSDCFGARIDRIGAQSGMGCNSRRI</sequence>
<dbReference type="InterPro" id="IPR000663">
    <property type="entry name" value="Natr_peptide"/>
</dbReference>
<dbReference type="Pfam" id="PF00212">
    <property type="entry name" value="ANP"/>
    <property type="match status" value="1"/>
</dbReference>
<gene>
    <name evidence="11" type="primary">NPPA</name>
</gene>
<dbReference type="OrthoDB" id="8865096at2759"/>
<dbReference type="GO" id="GO:0003085">
    <property type="term" value="P:negative regulation of systemic arterial blood pressure"/>
    <property type="evidence" value="ECO:0007669"/>
    <property type="project" value="TreeGrafter"/>
</dbReference>
<evidence type="ECO:0000256" key="7">
    <source>
        <dbReference type="ARBA" id="ARBA00023157"/>
    </source>
</evidence>
<dbReference type="Ensembl" id="ENSLLET00000040222.1">
    <property type="protein sequence ID" value="ENSLLEP00000038689.1"/>
    <property type="gene ID" value="ENSLLEG00000024557.1"/>
</dbReference>
<dbReference type="GO" id="GO:0007168">
    <property type="term" value="P:receptor guanylyl cyclase signaling pathway"/>
    <property type="evidence" value="ECO:0007669"/>
    <property type="project" value="TreeGrafter"/>
</dbReference>
<evidence type="ECO:0000256" key="4">
    <source>
        <dbReference type="ARBA" id="ARBA00022525"/>
    </source>
</evidence>
<dbReference type="PRINTS" id="PR00711">
    <property type="entry name" value="ANATPEPTIDE"/>
</dbReference>
<organism evidence="11 12">
    <name type="scientific">Leptobrachium leishanense</name>
    <name type="common">Leishan spiny toad</name>
    <dbReference type="NCBI Taxonomy" id="445787"/>
    <lineage>
        <taxon>Eukaryota</taxon>
        <taxon>Metazoa</taxon>
        <taxon>Chordata</taxon>
        <taxon>Craniata</taxon>
        <taxon>Vertebrata</taxon>
        <taxon>Euteleostomi</taxon>
        <taxon>Amphibia</taxon>
        <taxon>Batrachia</taxon>
        <taxon>Anura</taxon>
        <taxon>Pelobatoidea</taxon>
        <taxon>Megophryidae</taxon>
        <taxon>Leptobrachium</taxon>
    </lineage>
</organism>
<evidence type="ECO:0000256" key="5">
    <source>
        <dbReference type="ARBA" id="ARBA00022702"/>
    </source>
</evidence>
<keyword evidence="6 8" id="KW-0838">Vasoactive</keyword>
<evidence type="ECO:0000313" key="12">
    <source>
        <dbReference type="Proteomes" id="UP000694569"/>
    </source>
</evidence>
<comment type="subcellular location">
    <subcellularLocation>
        <location evidence="1 8">Secreted</location>
    </subcellularLocation>
</comment>
<dbReference type="InterPro" id="IPR002407">
    <property type="entry name" value="Natriuretic_peptide_atrial"/>
</dbReference>
<evidence type="ECO:0000256" key="2">
    <source>
        <dbReference type="ARBA" id="ARBA00009041"/>
    </source>
</evidence>
<dbReference type="AlphaFoldDB" id="A0A8C5WHL6"/>
<keyword evidence="4" id="KW-0964">Secreted</keyword>
<dbReference type="GO" id="GO:0005615">
    <property type="term" value="C:extracellular space"/>
    <property type="evidence" value="ECO:0007669"/>
    <property type="project" value="TreeGrafter"/>
</dbReference>
<evidence type="ECO:0000256" key="6">
    <source>
        <dbReference type="ARBA" id="ARBA00022858"/>
    </source>
</evidence>
<accession>A0A8C5WHL6</accession>